<dbReference type="AlphaFoldDB" id="A0A8K1CE83"/>
<name>A0A8K1CE83_PYTOL</name>
<dbReference type="EMBL" id="SPLM01000075">
    <property type="protein sequence ID" value="TMW61806.1"/>
    <property type="molecule type" value="Genomic_DNA"/>
</dbReference>
<reference evidence="1" key="1">
    <citation type="submission" date="2019-03" db="EMBL/GenBank/DDBJ databases">
        <title>Long read genome sequence of the mycoparasitic Pythium oligandrum ATCC 38472 isolated from sugarbeet rhizosphere.</title>
        <authorList>
            <person name="Gaulin E."/>
        </authorList>
    </citation>
    <scope>NUCLEOTIDE SEQUENCE</scope>
    <source>
        <strain evidence="1">ATCC 38472_TT</strain>
    </source>
</reference>
<evidence type="ECO:0000313" key="1">
    <source>
        <dbReference type="EMBL" id="TMW61806.1"/>
    </source>
</evidence>
<comment type="caution">
    <text evidence="1">The sequence shown here is derived from an EMBL/GenBank/DDBJ whole genome shotgun (WGS) entry which is preliminary data.</text>
</comment>
<gene>
    <name evidence="1" type="ORF">Poli38472_010869</name>
</gene>
<protein>
    <submittedName>
        <fullName evidence="1">Uncharacterized protein</fullName>
    </submittedName>
</protein>
<accession>A0A8K1CE83</accession>
<proteinExistence type="predicted"/>
<sequence>MMQNSRQKYAQELLAGNEASRQIAMRTPVDKTLPTLAPLEAPLNDEELAARQRLHVRRSYHRKQEDNGVVGLYTELTELEEQLLQQNDAMELSLRDCELFVQKVRTWVDTNQGVEIFDRISTVDEVTTSILSVNQPERGSWVVLPSLRTPLNVDLCHTIVERMYSDIASFLASPHFMTTGTSVFGWSDKRVYEDNVVKFVLEKTFLGQSTLELAVKSFNIVASVKICQCSSIQCSVRA</sequence>
<evidence type="ECO:0000313" key="2">
    <source>
        <dbReference type="Proteomes" id="UP000794436"/>
    </source>
</evidence>
<dbReference type="Proteomes" id="UP000794436">
    <property type="component" value="Unassembled WGS sequence"/>
</dbReference>
<keyword evidence="2" id="KW-1185">Reference proteome</keyword>
<organism evidence="1 2">
    <name type="scientific">Pythium oligandrum</name>
    <name type="common">Mycoparasitic fungus</name>
    <dbReference type="NCBI Taxonomy" id="41045"/>
    <lineage>
        <taxon>Eukaryota</taxon>
        <taxon>Sar</taxon>
        <taxon>Stramenopiles</taxon>
        <taxon>Oomycota</taxon>
        <taxon>Peronosporomycetes</taxon>
        <taxon>Pythiales</taxon>
        <taxon>Pythiaceae</taxon>
        <taxon>Pythium</taxon>
    </lineage>
</organism>